<comment type="caution">
    <text evidence="2">The sequence shown here is derived from an EMBL/GenBank/DDBJ whole genome shotgun (WGS) entry which is preliminary data.</text>
</comment>
<proteinExistence type="predicted"/>
<dbReference type="PROSITE" id="PS51465">
    <property type="entry name" value="KAZAL_2"/>
    <property type="match status" value="1"/>
</dbReference>
<protein>
    <submittedName>
        <fullName evidence="2">Kazal-type serine protease inhibitor family protein</fullName>
    </submittedName>
</protein>
<dbReference type="Proteomes" id="UP001217838">
    <property type="component" value="Unassembled WGS sequence"/>
</dbReference>
<evidence type="ECO:0000313" key="3">
    <source>
        <dbReference type="Proteomes" id="UP001217838"/>
    </source>
</evidence>
<dbReference type="InterPro" id="IPR046636">
    <property type="entry name" value="DUF6748"/>
</dbReference>
<sequence>MQHSSFVLLACVSVLSLSPACDSPAPKNPEEAGEQSGPGAAEQETFYIVTRRDVRKCAAPMCGGFYVQRVNQDTTTCADGKAEKECYVGTVDLAALKLDAAGENAFREAFGQRHALVRGGISLGGDPKFPEVGALVASEGWSGRANAEPKGEFLRVRGIHAKCSGLPCPSASAFRLNTDWQGLFAGIDLAASGAPQEVQDAANKTMYETPEGILAAATTSEVTGPNGTMKALVASEFYTRATGAAAGGPECGGIRGLACGEGQFCDPSQCGGADIGGTCRAKPEACTFEYSPVCGCDDKTYGNDCARQSAGVGLAYKGECKPAGS</sequence>
<dbReference type="InterPro" id="IPR053265">
    <property type="entry name" value="Serpin"/>
</dbReference>
<dbReference type="SUPFAM" id="SSF100895">
    <property type="entry name" value="Kazal-type serine protease inhibitors"/>
    <property type="match status" value="1"/>
</dbReference>
<dbReference type="Gene3D" id="3.30.60.30">
    <property type="match status" value="1"/>
</dbReference>
<reference evidence="2 3" key="1">
    <citation type="submission" date="2022-11" db="EMBL/GenBank/DDBJ databases">
        <title>Minimal conservation of predation-associated metabolite biosynthetic gene clusters underscores biosynthetic potential of Myxococcota including descriptions for ten novel species: Archangium lansinium sp. nov., Myxococcus landrumus sp. nov., Nannocystis bai.</title>
        <authorList>
            <person name="Ahearne A."/>
            <person name="Stevens C."/>
            <person name="Dowd S."/>
        </authorList>
    </citation>
    <scope>NUCLEOTIDE SEQUENCE [LARGE SCALE GENOMIC DNA]</scope>
    <source>
        <strain evidence="2 3">NCELM</strain>
    </source>
</reference>
<dbReference type="GO" id="GO:0004867">
    <property type="term" value="F:serine-type endopeptidase inhibitor activity"/>
    <property type="evidence" value="ECO:0007669"/>
    <property type="project" value="UniProtKB-KW"/>
</dbReference>
<name>A0ABT5B5D5_9BACT</name>
<dbReference type="Pfam" id="PF00050">
    <property type="entry name" value="Kazal_1"/>
    <property type="match status" value="1"/>
</dbReference>
<keyword evidence="3" id="KW-1185">Reference proteome</keyword>
<feature type="domain" description="Kazal-like" evidence="1">
    <location>
        <begin position="273"/>
        <end position="322"/>
    </location>
</feature>
<evidence type="ECO:0000259" key="1">
    <source>
        <dbReference type="PROSITE" id="PS51465"/>
    </source>
</evidence>
<keyword evidence="2" id="KW-0646">Protease inhibitor</keyword>
<dbReference type="InterPro" id="IPR002350">
    <property type="entry name" value="Kazal_dom"/>
</dbReference>
<accession>A0ABT5B5D5</accession>
<organism evidence="2 3">
    <name type="scientific">Nannocystis radixulma</name>
    <dbReference type="NCBI Taxonomy" id="2995305"/>
    <lineage>
        <taxon>Bacteria</taxon>
        <taxon>Pseudomonadati</taxon>
        <taxon>Myxococcota</taxon>
        <taxon>Polyangia</taxon>
        <taxon>Nannocystales</taxon>
        <taxon>Nannocystaceae</taxon>
        <taxon>Nannocystis</taxon>
    </lineage>
</organism>
<gene>
    <name evidence="2" type="ORF">POL58_11230</name>
</gene>
<keyword evidence="2" id="KW-0722">Serine protease inhibitor</keyword>
<evidence type="ECO:0000313" key="2">
    <source>
        <dbReference type="EMBL" id="MDC0668317.1"/>
    </source>
</evidence>
<dbReference type="EMBL" id="JAQNDN010000004">
    <property type="protein sequence ID" value="MDC0668317.1"/>
    <property type="molecule type" value="Genomic_DNA"/>
</dbReference>
<dbReference type="SMART" id="SM00280">
    <property type="entry name" value="KAZAL"/>
    <property type="match status" value="1"/>
</dbReference>
<dbReference type="Pfam" id="PF20533">
    <property type="entry name" value="DUF6748"/>
    <property type="match status" value="1"/>
</dbReference>
<dbReference type="CDD" id="cd00104">
    <property type="entry name" value="KAZAL_FS"/>
    <property type="match status" value="1"/>
</dbReference>
<dbReference type="PANTHER" id="PTHR21131:SF0">
    <property type="entry name" value="GEO10195P1-RELATED"/>
    <property type="match status" value="1"/>
</dbReference>
<dbReference type="RefSeq" id="WP_271997328.1">
    <property type="nucleotide sequence ID" value="NZ_JAQNDN010000004.1"/>
</dbReference>
<dbReference type="InterPro" id="IPR036058">
    <property type="entry name" value="Kazal_dom_sf"/>
</dbReference>
<dbReference type="PANTHER" id="PTHR21131">
    <property type="entry name" value="SERINE-TYPE ENDOPEPTIDASE INHIBITOR"/>
    <property type="match status" value="1"/>
</dbReference>